<evidence type="ECO:0000313" key="1">
    <source>
        <dbReference type="EMBL" id="RNA60702.1"/>
    </source>
</evidence>
<dbReference type="OrthoDB" id="583431at2"/>
<sequence>MKTIEEVLKKLDEIIIWSKENQSSIGYFASTYRIMTAQVLKGIQQKKFDDNPRMVILDIAFAQRYLDAWENYRKGKKCSNSWYIAFEAAQNKNLLILQHIFLGMNAHINLDLGVSAASIMPYRKINPLKKDFENINNVISSINQKVQDSLNKICYPVDLIDKISNGKDNTLLDFAISKARETSWATAVITSNTPNFLRSSVINIVDYAAAKIASQILNPKILTPSLLKELKKCESNDVTKNIDILVSTKNMS</sequence>
<name>A0A3M7TBB0_9FLAO</name>
<reference evidence="1 2" key="1">
    <citation type="submission" date="2018-08" db="EMBL/GenBank/DDBJ databases">
        <title>Chryseobacterium nematophagum: a novel matrix digesting pathogen of nematodes.</title>
        <authorList>
            <person name="Page A."/>
            <person name="Roberts M."/>
            <person name="Felix M.-A."/>
            <person name="Weir W."/>
        </authorList>
    </citation>
    <scope>NUCLEOTIDE SEQUENCE [LARGE SCALE GENOMIC DNA]</scope>
    <source>
        <strain evidence="1 2">JUb129</strain>
    </source>
</reference>
<dbReference type="RefSeq" id="WP_122634907.1">
    <property type="nucleotide sequence ID" value="NZ_QWIU01000002.1"/>
</dbReference>
<comment type="caution">
    <text evidence="1">The sequence shown here is derived from an EMBL/GenBank/DDBJ whole genome shotgun (WGS) entry which is preliminary data.</text>
</comment>
<gene>
    <name evidence="1" type="ORF">D1631_01505</name>
</gene>
<dbReference type="Pfam" id="PF19458">
    <property type="entry name" value="DUF5995"/>
    <property type="match status" value="1"/>
</dbReference>
<dbReference type="Proteomes" id="UP000278775">
    <property type="component" value="Unassembled WGS sequence"/>
</dbReference>
<dbReference type="EMBL" id="QWIU01000002">
    <property type="protein sequence ID" value="RNA60702.1"/>
    <property type="molecule type" value="Genomic_DNA"/>
</dbReference>
<dbReference type="InterPro" id="IPR046037">
    <property type="entry name" value="DUF5995"/>
</dbReference>
<evidence type="ECO:0000313" key="2">
    <source>
        <dbReference type="Proteomes" id="UP000278775"/>
    </source>
</evidence>
<organism evidence="1 2">
    <name type="scientific">Chryseobacterium nematophagum</name>
    <dbReference type="NCBI Taxonomy" id="2305228"/>
    <lineage>
        <taxon>Bacteria</taxon>
        <taxon>Pseudomonadati</taxon>
        <taxon>Bacteroidota</taxon>
        <taxon>Flavobacteriia</taxon>
        <taxon>Flavobacteriales</taxon>
        <taxon>Weeksellaceae</taxon>
        <taxon>Chryseobacterium group</taxon>
        <taxon>Chryseobacterium</taxon>
    </lineage>
</organism>
<accession>A0A3M7TBB0</accession>
<dbReference type="AlphaFoldDB" id="A0A3M7TBB0"/>
<proteinExistence type="predicted"/>
<protein>
    <submittedName>
        <fullName evidence="1">Uncharacterized protein</fullName>
    </submittedName>
</protein>